<dbReference type="STRING" id="1271860.SAMN05216174_106329"/>
<dbReference type="Proteomes" id="UP000199501">
    <property type="component" value="Unassembled WGS sequence"/>
</dbReference>
<sequence>MKSIEEGLVVRAVGPVTVGNRIPLSELARIASNLQATLERIALSLVGARQRPGRRPPEIADAVRLDFVGFRDGSAVLELKPGESTTLDNLLDMSFATLSEGVEHIRATGEQPVGDVGVHFTPAVLNGLVTLCGGIGHRSLSHIEFITGNTIHFTLDRDIQAALRTLQKSNVETETTIVGRLHMGDFDPLSLRCRIDTNLGSVSCDFDIDFKDEVFTRLDQLVMATGSAEIEPDGIGVRIMHLTELSVVDTSRTLSLDELAREQGVSPLRSIDQLRGEPVENFELFLQAIRAARGDE</sequence>
<name>A0A1G6RHL9_9PSEU</name>
<dbReference type="EMBL" id="FMZZ01000006">
    <property type="protein sequence ID" value="SDD03485.1"/>
    <property type="molecule type" value="Genomic_DNA"/>
</dbReference>
<reference evidence="2" key="1">
    <citation type="submission" date="2016-10" db="EMBL/GenBank/DDBJ databases">
        <authorList>
            <person name="Varghese N."/>
            <person name="Submissions S."/>
        </authorList>
    </citation>
    <scope>NUCLEOTIDE SEQUENCE [LARGE SCALE GENOMIC DNA]</scope>
    <source>
        <strain evidence="2">IBRC-M 10403</strain>
    </source>
</reference>
<dbReference type="RefSeq" id="WP_091450796.1">
    <property type="nucleotide sequence ID" value="NZ_FMZZ01000006.1"/>
</dbReference>
<gene>
    <name evidence="1" type="ORF">SAMN05216174_106329</name>
</gene>
<proteinExistence type="predicted"/>
<evidence type="ECO:0000313" key="1">
    <source>
        <dbReference type="EMBL" id="SDD03485.1"/>
    </source>
</evidence>
<organism evidence="1 2">
    <name type="scientific">Actinokineospora iranica</name>
    <dbReference type="NCBI Taxonomy" id="1271860"/>
    <lineage>
        <taxon>Bacteria</taxon>
        <taxon>Bacillati</taxon>
        <taxon>Actinomycetota</taxon>
        <taxon>Actinomycetes</taxon>
        <taxon>Pseudonocardiales</taxon>
        <taxon>Pseudonocardiaceae</taxon>
        <taxon>Actinokineospora</taxon>
    </lineage>
</organism>
<dbReference type="AlphaFoldDB" id="A0A1G6RHL9"/>
<evidence type="ECO:0000313" key="2">
    <source>
        <dbReference type="Proteomes" id="UP000199501"/>
    </source>
</evidence>
<protein>
    <submittedName>
        <fullName evidence="1">Uncharacterized protein</fullName>
    </submittedName>
</protein>
<keyword evidence="2" id="KW-1185">Reference proteome</keyword>
<dbReference type="OrthoDB" id="3285202at2"/>
<accession>A0A1G6RHL9</accession>